<evidence type="ECO:0000259" key="1">
    <source>
        <dbReference type="Pfam" id="PF14534"/>
    </source>
</evidence>
<dbReference type="PROSITE" id="PS51257">
    <property type="entry name" value="PROKAR_LIPOPROTEIN"/>
    <property type="match status" value="1"/>
</dbReference>
<dbReference type="InterPro" id="IPR032710">
    <property type="entry name" value="NTF2-like_dom_sf"/>
</dbReference>
<dbReference type="SUPFAM" id="SSF54427">
    <property type="entry name" value="NTF2-like"/>
    <property type="match status" value="1"/>
</dbReference>
<dbReference type="STRING" id="570519.SAMN04488116_2616"/>
<dbReference type="EMBL" id="FQWL01000004">
    <property type="protein sequence ID" value="SHG83585.1"/>
    <property type="molecule type" value="Genomic_DNA"/>
</dbReference>
<dbReference type="InterPro" id="IPR027843">
    <property type="entry name" value="DUF4440"/>
</dbReference>
<sequence length="154" mass="17369">MRYSIYVLASLFLLACQQKEQHIAKIRETIKEEEALHALNTWKDAYLTNNIVSVDTVVHSSWVYSGAANGKTSDKAAMLEELRTAGYFFAEIVYEDVKTRTYGNTAIVTGREKMLIVDKTTLDTAVVRLRFTDVYQKLKGKVQALSTHSSPISE</sequence>
<dbReference type="RefSeq" id="WP_073180331.1">
    <property type="nucleotide sequence ID" value="NZ_FQWL01000004.1"/>
</dbReference>
<gene>
    <name evidence="2" type="ORF">SAMN04488116_2616</name>
</gene>
<name>A0A1M5N2E0_9FLAO</name>
<dbReference type="Proteomes" id="UP000184532">
    <property type="component" value="Unassembled WGS sequence"/>
</dbReference>
<dbReference type="Gene3D" id="3.10.450.50">
    <property type="match status" value="1"/>
</dbReference>
<accession>A0A1M5N2E0</accession>
<dbReference type="Pfam" id="PF14534">
    <property type="entry name" value="DUF4440"/>
    <property type="match status" value="1"/>
</dbReference>
<dbReference type="AlphaFoldDB" id="A0A1M5N2E0"/>
<dbReference type="OrthoDB" id="1443824at2"/>
<proteinExistence type="predicted"/>
<feature type="domain" description="DUF4440" evidence="1">
    <location>
        <begin position="39"/>
        <end position="140"/>
    </location>
</feature>
<keyword evidence="3" id="KW-1185">Reference proteome</keyword>
<protein>
    <recommendedName>
        <fullName evidence="1">DUF4440 domain-containing protein</fullName>
    </recommendedName>
</protein>
<reference evidence="3" key="1">
    <citation type="submission" date="2016-11" db="EMBL/GenBank/DDBJ databases">
        <authorList>
            <person name="Varghese N."/>
            <person name="Submissions S."/>
        </authorList>
    </citation>
    <scope>NUCLEOTIDE SEQUENCE [LARGE SCALE GENOMIC DNA]</scope>
    <source>
        <strain evidence="3">DSM 22638</strain>
    </source>
</reference>
<evidence type="ECO:0000313" key="3">
    <source>
        <dbReference type="Proteomes" id="UP000184532"/>
    </source>
</evidence>
<evidence type="ECO:0000313" key="2">
    <source>
        <dbReference type="EMBL" id="SHG83585.1"/>
    </source>
</evidence>
<organism evidence="2 3">
    <name type="scientific">Flagellimonas flava</name>
    <dbReference type="NCBI Taxonomy" id="570519"/>
    <lineage>
        <taxon>Bacteria</taxon>
        <taxon>Pseudomonadati</taxon>
        <taxon>Bacteroidota</taxon>
        <taxon>Flavobacteriia</taxon>
        <taxon>Flavobacteriales</taxon>
        <taxon>Flavobacteriaceae</taxon>
        <taxon>Flagellimonas</taxon>
    </lineage>
</organism>